<dbReference type="InterPro" id="IPR037143">
    <property type="entry name" value="4-PPantetheinyl_Trfase_dom_sf"/>
</dbReference>
<dbReference type="Pfam" id="PF01648">
    <property type="entry name" value="ACPS"/>
    <property type="match status" value="1"/>
</dbReference>
<dbReference type="KEGG" id="pur:AOC03_11895"/>
<accession>A0A0M4U6B4</accession>
<keyword evidence="4" id="KW-1185">Reference proteome</keyword>
<dbReference type="RefSeq" id="WP_062536286.1">
    <property type="nucleotide sequence ID" value="NZ_CP012678.1"/>
</dbReference>
<proteinExistence type="predicted"/>
<evidence type="ECO:0000256" key="1">
    <source>
        <dbReference type="ARBA" id="ARBA00022679"/>
    </source>
</evidence>
<gene>
    <name evidence="3" type="ORF">AOC03_11895</name>
</gene>
<protein>
    <recommendedName>
        <fullName evidence="2">4'-phosphopantetheinyl transferase domain-containing protein</fullName>
    </recommendedName>
</protein>
<reference evidence="3 4" key="1">
    <citation type="submission" date="2015-09" db="EMBL/GenBank/DDBJ databases">
        <title>Complete genome of Psychrobacter urativorans R10.10B.</title>
        <authorList>
            <person name="See-Too W.S."/>
            <person name="Chan K.G."/>
        </authorList>
    </citation>
    <scope>NUCLEOTIDE SEQUENCE [LARGE SCALE GENOMIC DNA]</scope>
    <source>
        <strain evidence="3 4">R10.10B</strain>
    </source>
</reference>
<sequence>MPTSFLKNILYTQLDSKTWCATAQLIPRLPPQPLTSLHLVFDNPLKPYLMQNNVLYRDDWRLIPNTTVTKQQIAKTRRQQQRKGVRLLLQNLLIEIGITDLLDESQFPYRLIKSGYYVCFSHSGSANIKSSQLELDDKVAVTIGTHRPIGIDIEIQAINWHVAQRFYHPAEIEILAKLPIDQRNLITKWLWQLKESFIKIYQYTLAQGLGKSYADIIPKLLVSLNNDDSAVITIKDTQYGYQIVALPYQYTLIVF</sequence>
<dbReference type="AlphaFoldDB" id="A0A0M4U6B4"/>
<evidence type="ECO:0000259" key="2">
    <source>
        <dbReference type="Pfam" id="PF01648"/>
    </source>
</evidence>
<evidence type="ECO:0000313" key="3">
    <source>
        <dbReference type="EMBL" id="ALF60656.1"/>
    </source>
</evidence>
<dbReference type="OrthoDB" id="6657592at2"/>
<dbReference type="STRING" id="45610.AOC03_11895"/>
<dbReference type="Gene3D" id="3.90.470.20">
    <property type="entry name" value="4'-phosphopantetheinyl transferase domain"/>
    <property type="match status" value="1"/>
</dbReference>
<name>A0A0M4U6B4_9GAMM</name>
<dbReference type="EMBL" id="CP012678">
    <property type="protein sequence ID" value="ALF60656.1"/>
    <property type="molecule type" value="Genomic_DNA"/>
</dbReference>
<evidence type="ECO:0000313" key="4">
    <source>
        <dbReference type="Proteomes" id="UP000059847"/>
    </source>
</evidence>
<organism evidence="3 4">
    <name type="scientific">Psychrobacter urativorans</name>
    <dbReference type="NCBI Taxonomy" id="45610"/>
    <lineage>
        <taxon>Bacteria</taxon>
        <taxon>Pseudomonadati</taxon>
        <taxon>Pseudomonadota</taxon>
        <taxon>Gammaproteobacteria</taxon>
        <taxon>Moraxellales</taxon>
        <taxon>Moraxellaceae</taxon>
        <taxon>Psychrobacter</taxon>
    </lineage>
</organism>
<keyword evidence="1" id="KW-0808">Transferase</keyword>
<feature type="domain" description="4'-phosphopantetheinyl transferase" evidence="2">
    <location>
        <begin position="148"/>
        <end position="207"/>
    </location>
</feature>
<dbReference type="Proteomes" id="UP000059847">
    <property type="component" value="Chromosome"/>
</dbReference>
<dbReference type="InterPro" id="IPR008278">
    <property type="entry name" value="4-PPantetheinyl_Trfase_dom"/>
</dbReference>
<dbReference type="GO" id="GO:0008897">
    <property type="term" value="F:holo-[acyl-carrier-protein] synthase activity"/>
    <property type="evidence" value="ECO:0007669"/>
    <property type="project" value="InterPro"/>
</dbReference>
<dbReference type="SUPFAM" id="SSF56214">
    <property type="entry name" value="4'-phosphopantetheinyl transferase"/>
    <property type="match status" value="1"/>
</dbReference>
<dbReference type="GO" id="GO:0000287">
    <property type="term" value="F:magnesium ion binding"/>
    <property type="evidence" value="ECO:0007669"/>
    <property type="project" value="InterPro"/>
</dbReference>